<evidence type="ECO:0000313" key="2">
    <source>
        <dbReference type="EMBL" id="GAH62422.1"/>
    </source>
</evidence>
<sequence length="248" mass="28149">DKNFERQLKMLKEFGFRGVEVNIAKPDQIDANDLRQYFSDFNLRFTMFASGLAAKTFDLSLSNEDPGIRARSVQKCIDFIDFAEKFDAGVIVGFLKGGIARDAHHAGKLFTDSLSRIAPHALQKSVPVLIEATNRYESSVAKSLEETVDLVKEYQNSFIRILPDTFHMNIEEADQSAALRKYIKYYDSIHISDNNRYFPGLGAINFAEIIRFLRGLQYQGGIAIEGNIKKSFIDDLRKSMDYLIPLLS</sequence>
<reference evidence="2" key="1">
    <citation type="journal article" date="2014" name="Front. Microbiol.">
        <title>High frequency of phylogenetically diverse reductive dehalogenase-homologous genes in deep subseafloor sedimentary metagenomes.</title>
        <authorList>
            <person name="Kawai M."/>
            <person name="Futagami T."/>
            <person name="Toyoda A."/>
            <person name="Takaki Y."/>
            <person name="Nishi S."/>
            <person name="Hori S."/>
            <person name="Arai W."/>
            <person name="Tsubouchi T."/>
            <person name="Morono Y."/>
            <person name="Uchiyama I."/>
            <person name="Ito T."/>
            <person name="Fujiyama A."/>
            <person name="Inagaki F."/>
            <person name="Takami H."/>
        </authorList>
    </citation>
    <scope>NUCLEOTIDE SEQUENCE</scope>
    <source>
        <strain evidence="2">Expedition CK06-06</strain>
    </source>
</reference>
<comment type="caution">
    <text evidence="2">The sequence shown here is derived from an EMBL/GenBank/DDBJ whole genome shotgun (WGS) entry which is preliminary data.</text>
</comment>
<organism evidence="2">
    <name type="scientific">marine sediment metagenome</name>
    <dbReference type="NCBI Taxonomy" id="412755"/>
    <lineage>
        <taxon>unclassified sequences</taxon>
        <taxon>metagenomes</taxon>
        <taxon>ecological metagenomes</taxon>
    </lineage>
</organism>
<dbReference type="AlphaFoldDB" id="X1GZ37"/>
<feature type="domain" description="Xylose isomerase-like TIM barrel" evidence="1">
    <location>
        <begin position="10"/>
        <end position="243"/>
    </location>
</feature>
<proteinExistence type="predicted"/>
<evidence type="ECO:0000259" key="1">
    <source>
        <dbReference type="Pfam" id="PF01261"/>
    </source>
</evidence>
<gene>
    <name evidence="2" type="ORF">S03H2_51851</name>
</gene>
<dbReference type="Pfam" id="PF01261">
    <property type="entry name" value="AP_endonuc_2"/>
    <property type="match status" value="1"/>
</dbReference>
<dbReference type="PANTHER" id="PTHR12110">
    <property type="entry name" value="HYDROXYPYRUVATE ISOMERASE"/>
    <property type="match status" value="1"/>
</dbReference>
<protein>
    <recommendedName>
        <fullName evidence="1">Xylose isomerase-like TIM barrel domain-containing protein</fullName>
    </recommendedName>
</protein>
<feature type="non-terminal residue" evidence="2">
    <location>
        <position position="1"/>
    </location>
</feature>
<dbReference type="Gene3D" id="3.20.20.150">
    <property type="entry name" value="Divalent-metal-dependent TIM barrel enzymes"/>
    <property type="match status" value="1"/>
</dbReference>
<dbReference type="InterPro" id="IPR013022">
    <property type="entry name" value="Xyl_isomerase-like_TIM-brl"/>
</dbReference>
<accession>X1GZ37</accession>
<dbReference type="EMBL" id="BARU01032923">
    <property type="protein sequence ID" value="GAH62422.1"/>
    <property type="molecule type" value="Genomic_DNA"/>
</dbReference>
<name>X1GZ37_9ZZZZ</name>
<dbReference type="InterPro" id="IPR036237">
    <property type="entry name" value="Xyl_isomerase-like_sf"/>
</dbReference>
<dbReference type="InterPro" id="IPR050312">
    <property type="entry name" value="IolE/XylAMocC-like"/>
</dbReference>
<dbReference type="SUPFAM" id="SSF51658">
    <property type="entry name" value="Xylose isomerase-like"/>
    <property type="match status" value="1"/>
</dbReference>